<gene>
    <name evidence="3" type="ORF">IHE71_23215</name>
</gene>
<proteinExistence type="predicted"/>
<feature type="transmembrane region" description="Helical" evidence="2">
    <location>
        <begin position="76"/>
        <end position="99"/>
    </location>
</feature>
<feature type="compositionally biased region" description="Acidic residues" evidence="1">
    <location>
        <begin position="344"/>
        <end position="359"/>
    </location>
</feature>
<feature type="transmembrane region" description="Helical" evidence="2">
    <location>
        <begin position="106"/>
        <end position="123"/>
    </location>
</feature>
<evidence type="ECO:0000256" key="2">
    <source>
        <dbReference type="SAM" id="Phobius"/>
    </source>
</evidence>
<keyword evidence="2" id="KW-0812">Transmembrane</keyword>
<reference evidence="3 4" key="1">
    <citation type="submission" date="2020-10" db="EMBL/GenBank/DDBJ databases">
        <title>Myceligenerans pegani sp. nov., an endophytic actinomycete isolated from Peganum harmala L. in Xinjiang, China.</title>
        <authorList>
            <person name="Xin L."/>
        </authorList>
    </citation>
    <scope>NUCLEOTIDE SEQUENCE [LARGE SCALE GENOMIC DNA]</scope>
    <source>
        <strain evidence="3 4">TRM65318</strain>
    </source>
</reference>
<protein>
    <submittedName>
        <fullName evidence="3">Uncharacterized protein</fullName>
    </submittedName>
</protein>
<dbReference type="EMBL" id="JADAQT010000110">
    <property type="protein sequence ID" value="MBE1878608.1"/>
    <property type="molecule type" value="Genomic_DNA"/>
</dbReference>
<keyword evidence="2" id="KW-0472">Membrane</keyword>
<dbReference type="Pfam" id="PF19609">
    <property type="entry name" value="DUF6114"/>
    <property type="match status" value="1"/>
</dbReference>
<feature type="region of interest" description="Disordered" evidence="1">
    <location>
        <begin position="275"/>
        <end position="359"/>
    </location>
</feature>
<feature type="transmembrane region" description="Helical" evidence="2">
    <location>
        <begin position="36"/>
        <end position="56"/>
    </location>
</feature>
<organism evidence="3 4">
    <name type="scientific">Myceligenerans pegani</name>
    <dbReference type="NCBI Taxonomy" id="2776917"/>
    <lineage>
        <taxon>Bacteria</taxon>
        <taxon>Bacillati</taxon>
        <taxon>Actinomycetota</taxon>
        <taxon>Actinomycetes</taxon>
        <taxon>Micrococcales</taxon>
        <taxon>Promicromonosporaceae</taxon>
        <taxon>Myceligenerans</taxon>
    </lineage>
</organism>
<keyword evidence="2" id="KW-1133">Transmembrane helix</keyword>
<feature type="compositionally biased region" description="Gly residues" evidence="1">
    <location>
        <begin position="177"/>
        <end position="198"/>
    </location>
</feature>
<dbReference type="Proteomes" id="UP000625527">
    <property type="component" value="Unassembled WGS sequence"/>
</dbReference>
<keyword evidence="4" id="KW-1185">Reference proteome</keyword>
<feature type="compositionally biased region" description="Acidic residues" evidence="1">
    <location>
        <begin position="275"/>
        <end position="284"/>
    </location>
</feature>
<dbReference type="RefSeq" id="WP_192865166.1">
    <property type="nucleotide sequence ID" value="NZ_JADAQT010000110.1"/>
</dbReference>
<evidence type="ECO:0000313" key="4">
    <source>
        <dbReference type="Proteomes" id="UP000625527"/>
    </source>
</evidence>
<feature type="region of interest" description="Disordered" evidence="1">
    <location>
        <begin position="151"/>
        <end position="228"/>
    </location>
</feature>
<evidence type="ECO:0000313" key="3">
    <source>
        <dbReference type="EMBL" id="MBE1878608.1"/>
    </source>
</evidence>
<comment type="caution">
    <text evidence="3">The sequence shown here is derived from an EMBL/GenBank/DDBJ whole genome shotgun (WGS) entry which is preliminary data.</text>
</comment>
<name>A0ABR9N4M7_9MICO</name>
<accession>A0ABR9N4M7</accession>
<sequence>MLLNPGDGQAGAARPGLRGRLDAARRAFGPWRRQRPFVGGVLVILAGLELLLSGPIDLGGLADTFGIGGVPDLTLGVGIEGFQATVLPIALILLGVLSVLQPVHRVFYGVIILAISVYTLSGVNLGGWVVGFLLGAIGGVVVVSWSPADAASAQDRSDDDATSTATSDGIFEVSDGGPPGGAESGGAAPGGPPGGGVSDGAPSGRGQSGGAAAGDGPQAPGGLHVVDGGGNSLPAKSAAVALAGALVLGGMQPTALRTAEEDCWDPISWIPIITCDEEGGDADPSESPSSSPSTSQSGDPDGGVVDDVTDGVGDVVDGVTGGSGDDSPGGAKDEGSGGSGDGASSDESDAAADELFSTDESERGLSIGYVCDGEKRNVTLPMIPAGEDNRNTFSLPADLRTKDLEISGIRSIALVSVPVTHEVQRRDAIRIVADHVKVPGFWLKTYAYDEGTEAGTETGAGYVSMDGNATMYLSGINLGCPDFEDIADEPPQSIIAWLLALSGAQIDFLGATSDVQVWSNFREQVWGDPLHPIGRGPEAGDP</sequence>
<dbReference type="InterPro" id="IPR046096">
    <property type="entry name" value="DUF6114"/>
</dbReference>
<feature type="compositionally biased region" description="Low complexity" evidence="1">
    <location>
        <begin position="285"/>
        <end position="318"/>
    </location>
</feature>
<evidence type="ECO:0000256" key="1">
    <source>
        <dbReference type="SAM" id="MobiDB-lite"/>
    </source>
</evidence>